<keyword evidence="2" id="KW-0677">Repeat</keyword>
<dbReference type="InterPro" id="IPR036873">
    <property type="entry name" value="Rhodanese-like_dom_sf"/>
</dbReference>
<dbReference type="PROSITE" id="PS00380">
    <property type="entry name" value="RHODANESE_1"/>
    <property type="match status" value="1"/>
</dbReference>
<dbReference type="InterPro" id="IPR045078">
    <property type="entry name" value="TST/MPST-like"/>
</dbReference>
<dbReference type="PROSITE" id="PS00683">
    <property type="entry name" value="RHODANESE_2"/>
    <property type="match status" value="1"/>
</dbReference>
<dbReference type="PANTHER" id="PTHR11364:SF27">
    <property type="entry name" value="SULFURTRANSFERASE"/>
    <property type="match status" value="1"/>
</dbReference>
<reference evidence="6" key="1">
    <citation type="journal article" date="2019" name="Int. J. Syst. Evol. Microbiol.">
        <title>The Global Catalogue of Microorganisms (GCM) 10K type strain sequencing project: providing services to taxonomists for standard genome sequencing and annotation.</title>
        <authorList>
            <consortium name="The Broad Institute Genomics Platform"/>
            <consortium name="The Broad Institute Genome Sequencing Center for Infectious Disease"/>
            <person name="Wu L."/>
            <person name="Ma J."/>
        </authorList>
    </citation>
    <scope>NUCLEOTIDE SEQUENCE [LARGE SCALE GENOMIC DNA]</scope>
    <source>
        <strain evidence="6">NBRC 112416</strain>
    </source>
</reference>
<proteinExistence type="predicted"/>
<dbReference type="Pfam" id="PF00581">
    <property type="entry name" value="Rhodanese"/>
    <property type="match status" value="2"/>
</dbReference>
<dbReference type="EMBL" id="BSNS01000012">
    <property type="protein sequence ID" value="GLQ55710.1"/>
    <property type="molecule type" value="Genomic_DNA"/>
</dbReference>
<evidence type="ECO:0000256" key="2">
    <source>
        <dbReference type="ARBA" id="ARBA00022737"/>
    </source>
</evidence>
<dbReference type="SUPFAM" id="SSF52821">
    <property type="entry name" value="Rhodanese/Cell cycle control phosphatase"/>
    <property type="match status" value="2"/>
</dbReference>
<dbReference type="InterPro" id="IPR001763">
    <property type="entry name" value="Rhodanese-like_dom"/>
</dbReference>
<dbReference type="Proteomes" id="UP001156691">
    <property type="component" value="Unassembled WGS sequence"/>
</dbReference>
<dbReference type="CDD" id="cd01449">
    <property type="entry name" value="TST_Repeat_2"/>
    <property type="match status" value="1"/>
</dbReference>
<evidence type="ECO:0000313" key="5">
    <source>
        <dbReference type="EMBL" id="GLQ55710.1"/>
    </source>
</evidence>
<evidence type="ECO:0000256" key="3">
    <source>
        <dbReference type="RuleBase" id="RU000507"/>
    </source>
</evidence>
<dbReference type="NCBIfam" id="NF008557">
    <property type="entry name" value="PRK11493.1"/>
    <property type="match status" value="1"/>
</dbReference>
<name>A0ABQ5W6Z4_9HYPH</name>
<protein>
    <recommendedName>
        <fullName evidence="3">Sulfurtransferase</fullName>
    </recommendedName>
</protein>
<keyword evidence="1 3" id="KW-0808">Transferase</keyword>
<dbReference type="RefSeq" id="WP_284341127.1">
    <property type="nucleotide sequence ID" value="NZ_BSNS01000012.1"/>
</dbReference>
<dbReference type="SMART" id="SM00450">
    <property type="entry name" value="RHOD"/>
    <property type="match status" value="2"/>
</dbReference>
<evidence type="ECO:0000259" key="4">
    <source>
        <dbReference type="PROSITE" id="PS50206"/>
    </source>
</evidence>
<evidence type="ECO:0000313" key="6">
    <source>
        <dbReference type="Proteomes" id="UP001156691"/>
    </source>
</evidence>
<dbReference type="CDD" id="cd01448">
    <property type="entry name" value="TST_Repeat_1"/>
    <property type="match status" value="1"/>
</dbReference>
<dbReference type="PANTHER" id="PTHR11364">
    <property type="entry name" value="THIOSULFATE SULFERTANSFERASE"/>
    <property type="match status" value="1"/>
</dbReference>
<feature type="domain" description="Rhodanese" evidence="4">
    <location>
        <begin position="16"/>
        <end position="133"/>
    </location>
</feature>
<comment type="caution">
    <text evidence="5">The sequence shown here is derived from an EMBL/GenBank/DDBJ whole genome shotgun (WGS) entry which is preliminary data.</text>
</comment>
<dbReference type="Gene3D" id="3.40.250.10">
    <property type="entry name" value="Rhodanese-like domain"/>
    <property type="match status" value="2"/>
</dbReference>
<feature type="domain" description="Rhodanese" evidence="4">
    <location>
        <begin position="163"/>
        <end position="276"/>
    </location>
</feature>
<organism evidence="5 6">
    <name type="scientific">Devosia nitrariae</name>
    <dbReference type="NCBI Taxonomy" id="2071872"/>
    <lineage>
        <taxon>Bacteria</taxon>
        <taxon>Pseudomonadati</taxon>
        <taxon>Pseudomonadota</taxon>
        <taxon>Alphaproteobacteria</taxon>
        <taxon>Hyphomicrobiales</taxon>
        <taxon>Devosiaceae</taxon>
        <taxon>Devosia</taxon>
    </lineage>
</organism>
<gene>
    <name evidence="5" type="ORF">GCM10010862_29690</name>
</gene>
<keyword evidence="6" id="KW-1185">Reference proteome</keyword>
<dbReference type="InterPro" id="IPR001307">
    <property type="entry name" value="Thiosulphate_STrfase_CS"/>
</dbReference>
<evidence type="ECO:0000256" key="1">
    <source>
        <dbReference type="ARBA" id="ARBA00022679"/>
    </source>
</evidence>
<dbReference type="PROSITE" id="PS50206">
    <property type="entry name" value="RHODANESE_3"/>
    <property type="match status" value="2"/>
</dbReference>
<accession>A0ABQ5W6Z4</accession>
<sequence length="276" mass="29382">MPSPFVSTDWLAAHLTDPDVVVVDASWYLPNAGRDAHAEYLAGHIPGAVFFPIDEIADKSTDLPHMLPSPREFAAAVDALGISETMTIVVYDEAGLFSAPRVRWTFLAMGAEDVRILAGGGAKWRAEGRHIEAGPVERPLRAFEARFVPELVADLETVAAHVRDGTAQIADARPEGRFRGEVPEPRPGLRQGHIPGSRNLPFTALVRDGQMKPADELKAEIAAAGIDPARPVIATCGSGVTAAVLALALEIAGAQKVSIYDGAWAEWGGRTDTPVS</sequence>